<dbReference type="GO" id="GO:0004311">
    <property type="term" value="F:geranylgeranyl diphosphate synthase activity"/>
    <property type="evidence" value="ECO:0007669"/>
    <property type="project" value="InterPro"/>
</dbReference>
<organism evidence="2 3">
    <name type="scientific">Prosthecobacter debontii</name>
    <dbReference type="NCBI Taxonomy" id="48467"/>
    <lineage>
        <taxon>Bacteria</taxon>
        <taxon>Pseudomonadati</taxon>
        <taxon>Verrucomicrobiota</taxon>
        <taxon>Verrucomicrobiia</taxon>
        <taxon>Verrucomicrobiales</taxon>
        <taxon>Verrucomicrobiaceae</taxon>
        <taxon>Prosthecobacter</taxon>
    </lineage>
</organism>
<proteinExistence type="predicted"/>
<accession>A0A1T4Y9C5</accession>
<evidence type="ECO:0000313" key="3">
    <source>
        <dbReference type="Proteomes" id="UP000190774"/>
    </source>
</evidence>
<evidence type="ECO:0000313" key="2">
    <source>
        <dbReference type="EMBL" id="SKA98379.1"/>
    </source>
</evidence>
<reference evidence="3" key="1">
    <citation type="submission" date="2017-02" db="EMBL/GenBank/DDBJ databases">
        <authorList>
            <person name="Varghese N."/>
            <person name="Submissions S."/>
        </authorList>
    </citation>
    <scope>NUCLEOTIDE SEQUENCE [LARGE SCALE GENOMIC DNA]</scope>
    <source>
        <strain evidence="3">ATCC 700200</strain>
    </source>
</reference>
<dbReference type="InterPro" id="IPR044843">
    <property type="entry name" value="Trans_IPPS_bact-type"/>
</dbReference>
<dbReference type="InterPro" id="IPR019845">
    <property type="entry name" value="Squalene/phytoene_synthase_CS"/>
</dbReference>
<gene>
    <name evidence="2" type="ORF">SAMN02745166_02743</name>
</gene>
<dbReference type="SFLD" id="SFLDG01018">
    <property type="entry name" value="Squalene/Phytoene_Synthase_Lik"/>
    <property type="match status" value="1"/>
</dbReference>
<dbReference type="InterPro" id="IPR002060">
    <property type="entry name" value="Squ/phyt_synthse"/>
</dbReference>
<dbReference type="CDD" id="cd00683">
    <property type="entry name" value="Trans_IPPS_HH"/>
    <property type="match status" value="1"/>
</dbReference>
<protein>
    <submittedName>
        <fullName evidence="2">Farnesyl-diphosphate farnesyltransferase</fullName>
    </submittedName>
</protein>
<dbReference type="RefSeq" id="WP_078813926.1">
    <property type="nucleotide sequence ID" value="NZ_FUYE01000008.1"/>
</dbReference>
<dbReference type="SFLD" id="SFLDG01212">
    <property type="entry name" value="Phytoene_synthase_like"/>
    <property type="match status" value="1"/>
</dbReference>
<dbReference type="PANTHER" id="PTHR31480">
    <property type="entry name" value="BIFUNCTIONAL LYCOPENE CYCLASE/PHYTOENE SYNTHASE"/>
    <property type="match status" value="1"/>
</dbReference>
<dbReference type="STRING" id="48467.SAMN02745166_02743"/>
<dbReference type="SFLD" id="SFLDS00005">
    <property type="entry name" value="Isoprenoid_Synthase_Type_I"/>
    <property type="match status" value="1"/>
</dbReference>
<keyword evidence="1 2" id="KW-0808">Transferase</keyword>
<dbReference type="InterPro" id="IPR008949">
    <property type="entry name" value="Isoprenoid_synthase_dom_sf"/>
</dbReference>
<dbReference type="InterPro" id="IPR033904">
    <property type="entry name" value="Trans_IPPS_HH"/>
</dbReference>
<keyword evidence="3" id="KW-1185">Reference proteome</keyword>
<dbReference type="Gene3D" id="1.10.600.10">
    <property type="entry name" value="Farnesyl Diphosphate Synthase"/>
    <property type="match status" value="1"/>
</dbReference>
<name>A0A1T4Y9C5_9BACT</name>
<sequence length="288" mass="33259">MTDSSLSSTEVAQRAKSNLALALACLPEERRRDMISFYAFCRVVDDIADDVATSEEEKEKELHHWKQCVSEGIAPGHPVLDEVVHLPRKYGFPRAWLTEIVDGVASDIVHVRYQTYEELLTYCYKVASVVGLVSAEIFGATQLRARDYAVKLGYALQLTNIIRDVGQDARETGRIYLPLEDLAKFGVTEREILEGRHNQRFIQLMDFEYERARQLYDEAARLLPAQDRVALIPARMMGQVYFEILEKLHRQRYPVFESRCRLSAARKLWILIRYMSRAWLARWLGIAS</sequence>
<dbReference type="AlphaFoldDB" id="A0A1T4Y9C5"/>
<evidence type="ECO:0000256" key="1">
    <source>
        <dbReference type="ARBA" id="ARBA00022679"/>
    </source>
</evidence>
<dbReference type="OrthoDB" id="9787280at2"/>
<dbReference type="PROSITE" id="PS01044">
    <property type="entry name" value="SQUALEN_PHYTOEN_SYN_1"/>
    <property type="match status" value="1"/>
</dbReference>
<dbReference type="GO" id="GO:0051996">
    <property type="term" value="F:squalene synthase [NAD(P)H] activity"/>
    <property type="evidence" value="ECO:0007669"/>
    <property type="project" value="InterPro"/>
</dbReference>
<dbReference type="EMBL" id="FUYE01000008">
    <property type="protein sequence ID" value="SKA98379.1"/>
    <property type="molecule type" value="Genomic_DNA"/>
</dbReference>
<dbReference type="PROSITE" id="PS01045">
    <property type="entry name" value="SQUALEN_PHYTOEN_SYN_2"/>
    <property type="match status" value="1"/>
</dbReference>
<dbReference type="Proteomes" id="UP000190774">
    <property type="component" value="Unassembled WGS sequence"/>
</dbReference>
<dbReference type="SUPFAM" id="SSF48576">
    <property type="entry name" value="Terpenoid synthases"/>
    <property type="match status" value="1"/>
</dbReference>
<dbReference type="GO" id="GO:0016117">
    <property type="term" value="P:carotenoid biosynthetic process"/>
    <property type="evidence" value="ECO:0007669"/>
    <property type="project" value="UniProtKB-ARBA"/>
</dbReference>
<dbReference type="Pfam" id="PF00494">
    <property type="entry name" value="SQS_PSY"/>
    <property type="match status" value="1"/>
</dbReference>